<gene>
    <name evidence="1" type="ORF">DFR42_101259</name>
</gene>
<organism evidence="1 2">
    <name type="scientific">Undibacterium pigrum</name>
    <dbReference type="NCBI Taxonomy" id="401470"/>
    <lineage>
        <taxon>Bacteria</taxon>
        <taxon>Pseudomonadati</taxon>
        <taxon>Pseudomonadota</taxon>
        <taxon>Betaproteobacteria</taxon>
        <taxon>Burkholderiales</taxon>
        <taxon>Oxalobacteraceae</taxon>
        <taxon>Undibacterium</taxon>
    </lineage>
</organism>
<sequence length="88" mass="9938">MRLTQYKSCKCHWGCILYRIVTKNANKTIYLHKKAFYMYEFCPAARHTTTSIFQLNFKGKLRKRLPVKANMALATAGAIGGTPGSPIP</sequence>
<comment type="caution">
    <text evidence="1">The sequence shown here is derived from an EMBL/GenBank/DDBJ whole genome shotgun (WGS) entry which is preliminary data.</text>
</comment>
<keyword evidence="2" id="KW-1185">Reference proteome</keyword>
<accession>A0A318JDU9</accession>
<evidence type="ECO:0000313" key="1">
    <source>
        <dbReference type="EMBL" id="PXX46686.1"/>
    </source>
</evidence>
<protein>
    <submittedName>
        <fullName evidence="1">Uncharacterized protein</fullName>
    </submittedName>
</protein>
<evidence type="ECO:0000313" key="2">
    <source>
        <dbReference type="Proteomes" id="UP000247792"/>
    </source>
</evidence>
<reference evidence="1 2" key="1">
    <citation type="submission" date="2018-05" db="EMBL/GenBank/DDBJ databases">
        <title>Genomic Encyclopedia of Type Strains, Phase IV (KMG-IV): sequencing the most valuable type-strain genomes for metagenomic binning, comparative biology and taxonomic classification.</title>
        <authorList>
            <person name="Goeker M."/>
        </authorList>
    </citation>
    <scope>NUCLEOTIDE SEQUENCE [LARGE SCALE GENOMIC DNA]</scope>
    <source>
        <strain evidence="1 2">DSM 19792</strain>
    </source>
</reference>
<name>A0A318JDU9_9BURK</name>
<proteinExistence type="predicted"/>
<dbReference type="EMBL" id="QJKB01000001">
    <property type="protein sequence ID" value="PXX46686.1"/>
    <property type="molecule type" value="Genomic_DNA"/>
</dbReference>
<dbReference type="Proteomes" id="UP000247792">
    <property type="component" value="Unassembled WGS sequence"/>
</dbReference>
<dbReference type="AlphaFoldDB" id="A0A318JDU9"/>